<dbReference type="NCBIfam" id="TIGR01985">
    <property type="entry name" value="phasin_2"/>
    <property type="match status" value="1"/>
</dbReference>
<reference evidence="2" key="2">
    <citation type="submission" date="2023-01" db="EMBL/GenBank/DDBJ databases">
        <authorList>
            <person name="Sun Q."/>
            <person name="Evtushenko L."/>
        </authorList>
    </citation>
    <scope>NUCLEOTIDE SEQUENCE</scope>
    <source>
        <strain evidence="2">VKM B-2555</strain>
    </source>
</reference>
<dbReference type="Proteomes" id="UP001143364">
    <property type="component" value="Unassembled WGS sequence"/>
</dbReference>
<sequence length="159" mass="16853">MATSPKTAAAKTEETFETVAATAESVAAEVSAPAREIAEKGVAQAKENYGRFKAAAEETTDALEDAYATFAQGYKEFGRKSVEATRANVNAHFDFLTALIGAKSVAQAIELQTSYARKQFETLGAQSKELSALAQKAATESAKPLQEIATRGVKFAPAR</sequence>
<dbReference type="InterPro" id="IPR018968">
    <property type="entry name" value="Phasin"/>
</dbReference>
<evidence type="ECO:0000313" key="3">
    <source>
        <dbReference type="Proteomes" id="UP001143364"/>
    </source>
</evidence>
<evidence type="ECO:0000259" key="1">
    <source>
        <dbReference type="Pfam" id="PF09361"/>
    </source>
</evidence>
<dbReference type="Pfam" id="PF09361">
    <property type="entry name" value="Phasin_2"/>
    <property type="match status" value="1"/>
</dbReference>
<reference evidence="2" key="1">
    <citation type="journal article" date="2014" name="Int. J. Syst. Evol. Microbiol.">
        <title>Complete genome sequence of Corynebacterium casei LMG S-19264T (=DSM 44701T), isolated from a smear-ripened cheese.</title>
        <authorList>
            <consortium name="US DOE Joint Genome Institute (JGI-PGF)"/>
            <person name="Walter F."/>
            <person name="Albersmeier A."/>
            <person name="Kalinowski J."/>
            <person name="Ruckert C."/>
        </authorList>
    </citation>
    <scope>NUCLEOTIDE SEQUENCE</scope>
    <source>
        <strain evidence="2">VKM B-2555</strain>
    </source>
</reference>
<keyword evidence="3" id="KW-1185">Reference proteome</keyword>
<organism evidence="2 3">
    <name type="scientific">Methylopila jiangsuensis</name>
    <dbReference type="NCBI Taxonomy" id="586230"/>
    <lineage>
        <taxon>Bacteria</taxon>
        <taxon>Pseudomonadati</taxon>
        <taxon>Pseudomonadota</taxon>
        <taxon>Alphaproteobacteria</taxon>
        <taxon>Hyphomicrobiales</taxon>
        <taxon>Methylopilaceae</taxon>
        <taxon>Methylopila</taxon>
    </lineage>
</organism>
<dbReference type="AlphaFoldDB" id="A0A9W6JI40"/>
<comment type="caution">
    <text evidence="2">The sequence shown here is derived from an EMBL/GenBank/DDBJ whole genome shotgun (WGS) entry which is preliminary data.</text>
</comment>
<dbReference type="EMBL" id="BSFK01000009">
    <property type="protein sequence ID" value="GLK76638.1"/>
    <property type="molecule type" value="Genomic_DNA"/>
</dbReference>
<accession>A0A9W6JI40</accession>
<proteinExistence type="predicted"/>
<name>A0A9W6JI40_9HYPH</name>
<evidence type="ECO:0000313" key="2">
    <source>
        <dbReference type="EMBL" id="GLK76638.1"/>
    </source>
</evidence>
<feature type="domain" description="Phasin" evidence="1">
    <location>
        <begin position="52"/>
        <end position="147"/>
    </location>
</feature>
<gene>
    <name evidence="2" type="ORF">GCM10008171_18920</name>
</gene>
<dbReference type="RefSeq" id="WP_271204505.1">
    <property type="nucleotide sequence ID" value="NZ_BSFK01000009.1"/>
</dbReference>
<dbReference type="InterPro" id="IPR010234">
    <property type="entry name" value="Phasin_subfam-2"/>
</dbReference>
<protein>
    <submittedName>
        <fullName evidence="2">Phasin</fullName>
    </submittedName>
</protein>